<evidence type="ECO:0000256" key="2">
    <source>
        <dbReference type="ARBA" id="ARBA00023012"/>
    </source>
</evidence>
<dbReference type="Proteomes" id="UP000198736">
    <property type="component" value="Unassembled WGS sequence"/>
</dbReference>
<dbReference type="GO" id="GO:0000160">
    <property type="term" value="P:phosphorelay signal transduction system"/>
    <property type="evidence" value="ECO:0007669"/>
    <property type="project" value="UniProtKB-KW"/>
</dbReference>
<evidence type="ECO:0000313" key="6">
    <source>
        <dbReference type="Proteomes" id="UP000198736"/>
    </source>
</evidence>
<dbReference type="OrthoDB" id="9800897at2"/>
<evidence type="ECO:0000259" key="4">
    <source>
        <dbReference type="PROSITE" id="PS50110"/>
    </source>
</evidence>
<protein>
    <submittedName>
        <fullName evidence="5">Putative Chemotaxis regulator CheY</fullName>
    </submittedName>
</protein>
<evidence type="ECO:0000313" key="5">
    <source>
        <dbReference type="EMBL" id="CUS39024.1"/>
    </source>
</evidence>
<feature type="domain" description="Response regulatory" evidence="4">
    <location>
        <begin position="3"/>
        <end position="119"/>
    </location>
</feature>
<evidence type="ECO:0000256" key="1">
    <source>
        <dbReference type="ARBA" id="ARBA00022553"/>
    </source>
</evidence>
<dbReference type="AlphaFoldDB" id="A0A0S4LQY4"/>
<dbReference type="SMART" id="SM00448">
    <property type="entry name" value="REC"/>
    <property type="match status" value="1"/>
</dbReference>
<sequence>MSKIMVVDDSYAELQLIESYLKTAQHTVVSFSSADGLEDKIVSEKPDLIVLDVVMPGRNGFQACRDLKSDARFKNIPIVLCTSKGQESDKFWGQQQGANGHVVKPFKSEELLHAVKHALS</sequence>
<dbReference type="InterPro" id="IPR011006">
    <property type="entry name" value="CheY-like_superfamily"/>
</dbReference>
<name>A0A0S4LQY4_9BACT</name>
<evidence type="ECO:0000256" key="3">
    <source>
        <dbReference type="PROSITE-ProRule" id="PRU00169"/>
    </source>
</evidence>
<gene>
    <name evidence="5" type="ORF">COMA2_60105</name>
</gene>
<dbReference type="EMBL" id="CZPZ01000033">
    <property type="protein sequence ID" value="CUS39024.1"/>
    <property type="molecule type" value="Genomic_DNA"/>
</dbReference>
<dbReference type="SUPFAM" id="SSF52172">
    <property type="entry name" value="CheY-like"/>
    <property type="match status" value="1"/>
</dbReference>
<feature type="modified residue" description="4-aspartylphosphate" evidence="3">
    <location>
        <position position="52"/>
    </location>
</feature>
<keyword evidence="6" id="KW-1185">Reference proteome</keyword>
<organism evidence="5 6">
    <name type="scientific">Candidatus Nitrospira nitrificans</name>
    <dbReference type="NCBI Taxonomy" id="1742973"/>
    <lineage>
        <taxon>Bacteria</taxon>
        <taxon>Pseudomonadati</taxon>
        <taxon>Nitrospirota</taxon>
        <taxon>Nitrospiria</taxon>
        <taxon>Nitrospirales</taxon>
        <taxon>Nitrospiraceae</taxon>
        <taxon>Nitrospira</taxon>
    </lineage>
</organism>
<accession>A0A0S4LQY4</accession>
<dbReference type="PROSITE" id="PS50110">
    <property type="entry name" value="RESPONSE_REGULATORY"/>
    <property type="match status" value="1"/>
</dbReference>
<keyword evidence="1 3" id="KW-0597">Phosphoprotein</keyword>
<dbReference type="STRING" id="1742973.COMA2_60105"/>
<dbReference type="PANTHER" id="PTHR44591:SF14">
    <property type="entry name" value="PROTEIN PILG"/>
    <property type="match status" value="1"/>
</dbReference>
<dbReference type="InterPro" id="IPR001789">
    <property type="entry name" value="Sig_transdc_resp-reg_receiver"/>
</dbReference>
<keyword evidence="2" id="KW-0902">Two-component regulatory system</keyword>
<dbReference type="RefSeq" id="WP_090901152.1">
    <property type="nucleotide sequence ID" value="NZ_CZPZ01000033.1"/>
</dbReference>
<dbReference type="InterPro" id="IPR050595">
    <property type="entry name" value="Bact_response_regulator"/>
</dbReference>
<dbReference type="Pfam" id="PF00072">
    <property type="entry name" value="Response_reg"/>
    <property type="match status" value="1"/>
</dbReference>
<dbReference type="Gene3D" id="3.40.50.2300">
    <property type="match status" value="1"/>
</dbReference>
<reference evidence="6" key="1">
    <citation type="submission" date="2015-10" db="EMBL/GenBank/DDBJ databases">
        <authorList>
            <person name="Luecker S."/>
            <person name="Luecker S."/>
        </authorList>
    </citation>
    <scope>NUCLEOTIDE SEQUENCE [LARGE SCALE GENOMIC DNA]</scope>
</reference>
<proteinExistence type="predicted"/>
<dbReference type="PANTHER" id="PTHR44591">
    <property type="entry name" value="STRESS RESPONSE REGULATOR PROTEIN 1"/>
    <property type="match status" value="1"/>
</dbReference>